<dbReference type="SMART" id="SM00116">
    <property type="entry name" value="CBS"/>
    <property type="match status" value="2"/>
</dbReference>
<name>C6HY82_9BACT</name>
<dbReference type="CDD" id="cd04586">
    <property type="entry name" value="CBS_pair_BON_assoc"/>
    <property type="match status" value="1"/>
</dbReference>
<gene>
    <name evidence="4" type="ORF">UBAL3_94170040</name>
</gene>
<evidence type="ECO:0000256" key="1">
    <source>
        <dbReference type="ARBA" id="ARBA00023122"/>
    </source>
</evidence>
<keyword evidence="1 2" id="KW-0129">CBS domain</keyword>
<organism evidence="4 5">
    <name type="scientific">Leptospirillum ferrodiazotrophum</name>
    <dbReference type="NCBI Taxonomy" id="412449"/>
    <lineage>
        <taxon>Bacteria</taxon>
        <taxon>Pseudomonadati</taxon>
        <taxon>Nitrospirota</taxon>
        <taxon>Nitrospiria</taxon>
        <taxon>Nitrospirales</taxon>
        <taxon>Nitrospiraceae</taxon>
        <taxon>Leptospirillum</taxon>
    </lineage>
</organism>
<dbReference type="SUPFAM" id="SSF54631">
    <property type="entry name" value="CBS-domain pair"/>
    <property type="match status" value="1"/>
</dbReference>
<dbReference type="PROSITE" id="PS51371">
    <property type="entry name" value="CBS"/>
    <property type="match status" value="2"/>
</dbReference>
<proteinExistence type="predicted"/>
<accession>C6HY82</accession>
<dbReference type="PANTHER" id="PTHR43080">
    <property type="entry name" value="CBS DOMAIN-CONTAINING PROTEIN CBSX3, MITOCHONDRIAL"/>
    <property type="match status" value="1"/>
</dbReference>
<dbReference type="InterPro" id="IPR051257">
    <property type="entry name" value="Diverse_CBS-Domain"/>
</dbReference>
<evidence type="ECO:0000256" key="2">
    <source>
        <dbReference type="PROSITE-ProRule" id="PRU00703"/>
    </source>
</evidence>
<dbReference type="InterPro" id="IPR000644">
    <property type="entry name" value="CBS_dom"/>
</dbReference>
<feature type="domain" description="CBS" evidence="3">
    <location>
        <begin position="9"/>
        <end position="66"/>
    </location>
</feature>
<protein>
    <submittedName>
        <fullName evidence="4">CBS domain containing protein</fullName>
    </submittedName>
</protein>
<reference evidence="4 5" key="1">
    <citation type="journal article" date="2009" name="Appl. Environ. Microbiol.">
        <title>Community genomic and proteomic analyses of chemoautotrophic iron-oxidizing "Leptospirillum rubarum" (Group II) and "Leptospirillum ferrodiazotrophum" (Group III) bacteria in acid mine drainage biofilms.</title>
        <authorList>
            <person name="Goltsman D.S."/>
            <person name="Denef V.J."/>
            <person name="Singer S.W."/>
            <person name="VerBerkmoes N.C."/>
            <person name="Lefsrud M."/>
            <person name="Mueller R.S."/>
            <person name="Dick G.J."/>
            <person name="Sun C.L."/>
            <person name="Wheeler K.E."/>
            <person name="Zemla A."/>
            <person name="Baker B.J."/>
            <person name="Hauser L."/>
            <person name="Land M."/>
            <person name="Shah M.B."/>
            <person name="Thelen M.P."/>
            <person name="Hettich R.L."/>
            <person name="Banfield J.F."/>
        </authorList>
    </citation>
    <scope>NUCLEOTIDE SEQUENCE [LARGE SCALE GENOMIC DNA]</scope>
</reference>
<sequence>MNKTVADIMTKKVITVSPEDSLRKLAEVLTAEKISGAPVVDSTGRYLGVVGEHDLIRHEKPLHIPTVLTLFDSWIPLELPSTLKKEIARIGATSVKDILNKTAPTLGMQDPLRKAVELFDREDVDILPVVDRGTLVGVVGREDLVRLLLTGDDVVD</sequence>
<feature type="domain" description="CBS" evidence="3">
    <location>
        <begin position="99"/>
        <end position="154"/>
    </location>
</feature>
<dbReference type="Proteomes" id="UP000009374">
    <property type="component" value="Unassembled WGS sequence"/>
</dbReference>
<dbReference type="PANTHER" id="PTHR43080:SF2">
    <property type="entry name" value="CBS DOMAIN-CONTAINING PROTEIN"/>
    <property type="match status" value="1"/>
</dbReference>
<evidence type="ECO:0000259" key="3">
    <source>
        <dbReference type="PROSITE" id="PS51371"/>
    </source>
</evidence>
<dbReference type="Pfam" id="PF00571">
    <property type="entry name" value="CBS"/>
    <property type="match status" value="2"/>
</dbReference>
<dbReference type="Gene3D" id="3.10.580.10">
    <property type="entry name" value="CBS-domain"/>
    <property type="match status" value="1"/>
</dbReference>
<evidence type="ECO:0000313" key="4">
    <source>
        <dbReference type="EMBL" id="EES52433.1"/>
    </source>
</evidence>
<evidence type="ECO:0000313" key="5">
    <source>
        <dbReference type="Proteomes" id="UP000009374"/>
    </source>
</evidence>
<dbReference type="AlphaFoldDB" id="C6HY82"/>
<dbReference type="EMBL" id="GG693877">
    <property type="protein sequence ID" value="EES52433.1"/>
    <property type="molecule type" value="Genomic_DNA"/>
</dbReference>
<keyword evidence="5" id="KW-1185">Reference proteome</keyword>
<dbReference type="InterPro" id="IPR046342">
    <property type="entry name" value="CBS_dom_sf"/>
</dbReference>